<reference evidence="2 3" key="1">
    <citation type="submission" date="2019-02" db="EMBL/GenBank/DDBJ databases">
        <title>Genome sequencing of the rare red list fungi Bondarzewia mesenterica.</title>
        <authorList>
            <person name="Buettner E."/>
            <person name="Kellner H."/>
        </authorList>
    </citation>
    <scope>NUCLEOTIDE SEQUENCE [LARGE SCALE GENOMIC DNA]</scope>
    <source>
        <strain evidence="2 3">DSM 108281</strain>
    </source>
</reference>
<gene>
    <name evidence="2" type="ORF">EW146_g217</name>
</gene>
<keyword evidence="3" id="KW-1185">Reference proteome</keyword>
<dbReference type="OrthoDB" id="3365698at2759"/>
<accession>A0A4S4M810</accession>
<proteinExistence type="predicted"/>
<dbReference type="EMBL" id="SGPL01000004">
    <property type="protein sequence ID" value="THH21339.1"/>
    <property type="molecule type" value="Genomic_DNA"/>
</dbReference>
<protein>
    <submittedName>
        <fullName evidence="2">Uncharacterized protein</fullName>
    </submittedName>
</protein>
<feature type="region of interest" description="Disordered" evidence="1">
    <location>
        <begin position="473"/>
        <end position="504"/>
    </location>
</feature>
<evidence type="ECO:0000313" key="3">
    <source>
        <dbReference type="Proteomes" id="UP000310158"/>
    </source>
</evidence>
<dbReference type="Gene3D" id="1.20.1280.50">
    <property type="match status" value="1"/>
</dbReference>
<dbReference type="AlphaFoldDB" id="A0A4S4M810"/>
<comment type="caution">
    <text evidence="2">The sequence shown here is derived from an EMBL/GenBank/DDBJ whole genome shotgun (WGS) entry which is preliminary data.</text>
</comment>
<evidence type="ECO:0000256" key="1">
    <source>
        <dbReference type="SAM" id="MobiDB-lite"/>
    </source>
</evidence>
<dbReference type="InterPro" id="IPR036047">
    <property type="entry name" value="F-box-like_dom_sf"/>
</dbReference>
<organism evidence="2 3">
    <name type="scientific">Bondarzewia mesenterica</name>
    <dbReference type="NCBI Taxonomy" id="1095465"/>
    <lineage>
        <taxon>Eukaryota</taxon>
        <taxon>Fungi</taxon>
        <taxon>Dikarya</taxon>
        <taxon>Basidiomycota</taxon>
        <taxon>Agaricomycotina</taxon>
        <taxon>Agaricomycetes</taxon>
        <taxon>Russulales</taxon>
        <taxon>Bondarzewiaceae</taxon>
        <taxon>Bondarzewia</taxon>
    </lineage>
</organism>
<evidence type="ECO:0000313" key="2">
    <source>
        <dbReference type="EMBL" id="THH21339.1"/>
    </source>
</evidence>
<dbReference type="SUPFAM" id="SSF81383">
    <property type="entry name" value="F-box domain"/>
    <property type="match status" value="1"/>
</dbReference>
<dbReference type="Gene3D" id="3.80.10.10">
    <property type="entry name" value="Ribonuclease Inhibitor"/>
    <property type="match status" value="1"/>
</dbReference>
<dbReference type="SUPFAM" id="SSF52047">
    <property type="entry name" value="RNI-like"/>
    <property type="match status" value="1"/>
</dbReference>
<dbReference type="Proteomes" id="UP000310158">
    <property type="component" value="Unassembled WGS sequence"/>
</dbReference>
<dbReference type="InterPro" id="IPR032675">
    <property type="entry name" value="LRR_dom_sf"/>
</dbReference>
<name>A0A4S4M810_9AGAM</name>
<sequence>MAADFTSRLAVELLQNIFLYCLRQTNMHIVENLLSPLDAPIVLTQVCRRWRQIAMSIPKLWERLFLPYLPRSPSAVMSLFTQVPFWLSLSGNRPLCIFLSLEDPEYLPGTNTIWPPPAVVTYYLEIILAQMHRWQRFELDLGKHSVHLFPNVRGRPMPLLERFYIASRRSAEGRLPLPTIMTTLQYAPRLRIVDLNHTLLNEWSLPWSNLTRLRIMHGSGSGFSLIDRRTFAEHLSHCCNLTHIDIHLSFELRGALPAPASRVLLPNVRDFAFGVDWSEHFAALMDVLSLPKLEQANWYSARRQVLDLDLANSMVGFFSLSHSLTVLRLSSIAMPDSHLTMALSALPNLDFLTIKFLLITARFFDALTLRFHDDGRLASGQNVNLRTLNITPPSANSYTESHTNPWVPEPHKLYQDHEGCTGPWAAWDMFAMFDLSQLPPHPIPESDFEWDERSDAPLPSELEVKDISEIGSQGSEPYAEEGFEPNIDPGELPDPNEPPPDMEESVDFITPRIPQMKAPDEYYLALANMIESRWRLPPDARVDDADHAPRVTRLRVLSLPFEDIQILWTISREQCQRVIDCQREGLSLDFRRGTHDFDVLD</sequence>